<dbReference type="Gene3D" id="3.30.565.10">
    <property type="entry name" value="Histidine kinase-like ATPase, C-terminal domain"/>
    <property type="match status" value="1"/>
</dbReference>
<feature type="transmembrane region" description="Helical" evidence="1">
    <location>
        <begin position="116"/>
        <end position="138"/>
    </location>
</feature>
<proteinExistence type="predicted"/>
<evidence type="ECO:0000313" key="4">
    <source>
        <dbReference type="Proteomes" id="UP001193389"/>
    </source>
</evidence>
<accession>A0A5K7SAT0</accession>
<name>A0A5K7SAT0_9BACT</name>
<dbReference type="PANTHER" id="PTHR34220">
    <property type="entry name" value="SENSOR HISTIDINE KINASE YPDA"/>
    <property type="match status" value="1"/>
</dbReference>
<feature type="domain" description="Signal transduction histidine kinase internal region" evidence="2">
    <location>
        <begin position="225"/>
        <end position="302"/>
    </location>
</feature>
<feature type="transmembrane region" description="Helical" evidence="1">
    <location>
        <begin position="188"/>
        <end position="208"/>
    </location>
</feature>
<reference evidence="3" key="1">
    <citation type="journal article" date="2020" name="Int. J. Syst. Evol. Microbiol.">
        <title>Aquipluma nitroreducens gen. nov. sp. nov., a novel facultatively anaerobic bacterium isolated from a freshwater lake.</title>
        <authorList>
            <person name="Watanabe M."/>
            <person name="Kojima H."/>
            <person name="Fukui M."/>
        </authorList>
    </citation>
    <scope>NUCLEOTIDE SEQUENCE</scope>
    <source>
        <strain evidence="3">MeG22</strain>
    </source>
</reference>
<feature type="transmembrane region" description="Helical" evidence="1">
    <location>
        <begin position="150"/>
        <end position="168"/>
    </location>
</feature>
<dbReference type="EMBL" id="AP018694">
    <property type="protein sequence ID" value="BBE18688.1"/>
    <property type="molecule type" value="Genomic_DNA"/>
</dbReference>
<keyword evidence="3" id="KW-0808">Transferase</keyword>
<sequence>MKIIQLKKQIIPALHLAFWFVSFNFWSAILNPGVESTGTIDGIQVGWDFILLANSVFLLYCSLPFIWLIRKARLWIKIPISILFLFPLGYVILQYFYPNGNKDDVAVFMEYFVKNFLYVVVFHLSIIGAVYFNLNFLLVRYLNRSKFTKYVLGIVILLPVAAIANYSIFNFVIDKLYPSLYYISYFKFWELILIFKVYLIVSILVFLVKQYVDMLIEKRDAARNELSALKAQINPHFLFNNLNTIYSMASQKDERTADVVLKLSDFLRYVLYDTSSETIPLEKEIEIIRTYIELQKERINSKITTVEFETEGNFTNAQIAPLLLLPLAENCFKHGIGKNTSTIRINISYDGAKLTFSTENQVAPRERTDTEKTGGLGIQNVEKRLTLIYPDRHSLEIQEKDGIFRLEMKVQINA</sequence>
<evidence type="ECO:0000313" key="3">
    <source>
        <dbReference type="EMBL" id="BBE18688.1"/>
    </source>
</evidence>
<dbReference type="GO" id="GO:0016020">
    <property type="term" value="C:membrane"/>
    <property type="evidence" value="ECO:0007669"/>
    <property type="project" value="InterPro"/>
</dbReference>
<feature type="transmembrane region" description="Helical" evidence="1">
    <location>
        <begin position="12"/>
        <end position="29"/>
    </location>
</feature>
<dbReference type="Pfam" id="PF06580">
    <property type="entry name" value="His_kinase"/>
    <property type="match status" value="1"/>
</dbReference>
<keyword evidence="3" id="KW-0418">Kinase</keyword>
<evidence type="ECO:0000256" key="1">
    <source>
        <dbReference type="SAM" id="Phobius"/>
    </source>
</evidence>
<gene>
    <name evidence="3" type="ORF">AQPE_2852</name>
</gene>
<keyword evidence="1" id="KW-0472">Membrane</keyword>
<evidence type="ECO:0000259" key="2">
    <source>
        <dbReference type="Pfam" id="PF06580"/>
    </source>
</evidence>
<dbReference type="PANTHER" id="PTHR34220:SF7">
    <property type="entry name" value="SENSOR HISTIDINE KINASE YPDA"/>
    <property type="match status" value="1"/>
</dbReference>
<dbReference type="AlphaFoldDB" id="A0A5K7SAT0"/>
<dbReference type="InterPro" id="IPR036890">
    <property type="entry name" value="HATPase_C_sf"/>
</dbReference>
<dbReference type="KEGG" id="anf:AQPE_2852"/>
<dbReference type="InterPro" id="IPR010559">
    <property type="entry name" value="Sig_transdc_His_kin_internal"/>
</dbReference>
<keyword evidence="1" id="KW-1133">Transmembrane helix</keyword>
<dbReference type="RefSeq" id="WP_318347001.1">
    <property type="nucleotide sequence ID" value="NZ_AP018694.1"/>
</dbReference>
<feature type="transmembrane region" description="Helical" evidence="1">
    <location>
        <begin position="76"/>
        <end position="96"/>
    </location>
</feature>
<dbReference type="GO" id="GO:0000155">
    <property type="term" value="F:phosphorelay sensor kinase activity"/>
    <property type="evidence" value="ECO:0007669"/>
    <property type="project" value="InterPro"/>
</dbReference>
<dbReference type="InterPro" id="IPR050640">
    <property type="entry name" value="Bact_2-comp_sensor_kinase"/>
</dbReference>
<keyword evidence="4" id="KW-1185">Reference proteome</keyword>
<organism evidence="3 4">
    <name type="scientific">Aquipluma nitroreducens</name>
    <dbReference type="NCBI Taxonomy" id="2010828"/>
    <lineage>
        <taxon>Bacteria</taxon>
        <taxon>Pseudomonadati</taxon>
        <taxon>Bacteroidota</taxon>
        <taxon>Bacteroidia</taxon>
        <taxon>Marinilabiliales</taxon>
        <taxon>Prolixibacteraceae</taxon>
        <taxon>Aquipluma</taxon>
    </lineage>
</organism>
<dbReference type="Proteomes" id="UP001193389">
    <property type="component" value="Chromosome"/>
</dbReference>
<protein>
    <submittedName>
        <fullName evidence="3">Two-component system sensor protein, no kinase domain</fullName>
    </submittedName>
</protein>
<keyword evidence="1" id="KW-0812">Transmembrane</keyword>
<feature type="transmembrane region" description="Helical" evidence="1">
    <location>
        <begin position="49"/>
        <end position="69"/>
    </location>
</feature>